<keyword evidence="5 7" id="KW-0472">Membrane</keyword>
<dbReference type="InterPro" id="IPR007816">
    <property type="entry name" value="ResB-like_domain"/>
</dbReference>
<keyword evidence="4 7" id="KW-1133">Transmembrane helix</keyword>
<feature type="transmembrane region" description="Helical" evidence="7">
    <location>
        <begin position="470"/>
        <end position="490"/>
    </location>
</feature>
<evidence type="ECO:0000256" key="4">
    <source>
        <dbReference type="ARBA" id="ARBA00022989"/>
    </source>
</evidence>
<feature type="transmembrane region" description="Helical" evidence="7">
    <location>
        <begin position="69"/>
        <end position="87"/>
    </location>
</feature>
<dbReference type="PANTHER" id="PTHR31566:SF0">
    <property type="entry name" value="CYTOCHROME C BIOGENESIS PROTEIN CCS1, CHLOROPLASTIC"/>
    <property type="match status" value="1"/>
</dbReference>
<dbReference type="EMBL" id="JBHSOZ010000010">
    <property type="protein sequence ID" value="MFC5714155.1"/>
    <property type="molecule type" value="Genomic_DNA"/>
</dbReference>
<keyword evidence="3" id="KW-0201">Cytochrome c-type biogenesis</keyword>
<gene>
    <name evidence="9" type="ORF">ACFPU1_15505</name>
</gene>
<dbReference type="InterPro" id="IPR023494">
    <property type="entry name" value="Cyt_c_bgen_Ccs1/CcsB/ResB"/>
</dbReference>
<evidence type="ECO:0000259" key="8">
    <source>
        <dbReference type="Pfam" id="PF05140"/>
    </source>
</evidence>
<dbReference type="Pfam" id="PF05140">
    <property type="entry name" value="ResB"/>
    <property type="match status" value="2"/>
</dbReference>
<name>A0ABW0YRZ0_9BACI</name>
<evidence type="ECO:0000256" key="6">
    <source>
        <dbReference type="SAM" id="MobiDB-lite"/>
    </source>
</evidence>
<keyword evidence="10" id="KW-1185">Reference proteome</keyword>
<protein>
    <submittedName>
        <fullName evidence="9">Cytochrome c biogenesis protein ResB</fullName>
    </submittedName>
</protein>
<feature type="transmembrane region" description="Helical" evidence="7">
    <location>
        <begin position="218"/>
        <end position="236"/>
    </location>
</feature>
<reference evidence="10" key="1">
    <citation type="journal article" date="2019" name="Int. J. Syst. Evol. Microbiol.">
        <title>The Global Catalogue of Microorganisms (GCM) 10K type strain sequencing project: providing services to taxonomists for standard genome sequencing and annotation.</title>
        <authorList>
            <consortium name="The Broad Institute Genomics Platform"/>
            <consortium name="The Broad Institute Genome Sequencing Center for Infectious Disease"/>
            <person name="Wu L."/>
            <person name="Ma J."/>
        </authorList>
    </citation>
    <scope>NUCLEOTIDE SEQUENCE [LARGE SCALE GENOMIC DNA]</scope>
    <source>
        <strain evidence="10">CECT 7184</strain>
    </source>
</reference>
<evidence type="ECO:0000313" key="10">
    <source>
        <dbReference type="Proteomes" id="UP001596142"/>
    </source>
</evidence>
<evidence type="ECO:0000313" key="9">
    <source>
        <dbReference type="EMBL" id="MFC5714155.1"/>
    </source>
</evidence>
<feature type="region of interest" description="Disordered" evidence="6">
    <location>
        <begin position="525"/>
        <end position="554"/>
    </location>
</feature>
<evidence type="ECO:0000256" key="5">
    <source>
        <dbReference type="ARBA" id="ARBA00023136"/>
    </source>
</evidence>
<feature type="compositionally biased region" description="Basic and acidic residues" evidence="6">
    <location>
        <begin position="537"/>
        <end position="554"/>
    </location>
</feature>
<comment type="caution">
    <text evidence="9">The sequence shown here is derived from an EMBL/GenBank/DDBJ whole genome shotgun (WGS) entry which is preliminary data.</text>
</comment>
<dbReference type="PANTHER" id="PTHR31566">
    <property type="entry name" value="CYTOCHROME C BIOGENESIS PROTEIN CCS1, CHLOROPLASTIC"/>
    <property type="match status" value="1"/>
</dbReference>
<evidence type="ECO:0000256" key="7">
    <source>
        <dbReference type="SAM" id="Phobius"/>
    </source>
</evidence>
<sequence length="554" mass="63140">MSNKVKCDNCGHVNPYGTQLCESCGKPLEEAAENKEVINMRYEGVARRSQTYNKTIVDKVWNFFSSVKVGIWLIVLTLLASILGTIFPQEMYIPPGEDPSIYYRDEYGIAGQVYYELGLHNMYGSWWYMALVAGLGISLLIASIDRVVPLHRALKTQRVTRHEGFLKRQRVYGKNKVSDKEEAFAKAKDILEKKKYKISEENGNLLAEKGRFSRWGPYVNHLGLIIFLIGAMLRFFPGMYVDEHVWVREGETQVIPGTGGQYYLENEEFFVELYDEDDETFGAAIERAGGPVVETFQTNAVLYEREAGGTVGAESDLTEIARQEIRVNEPMNVDNFSLYQTDYKLNEFSMMSFTMENRETGEALGQIDIDLYNPEDSYDLGDGYSVVISDYFPNFFFDDDGIPSTESRIPDNPAFIFQMHGPDVDDEGEYAFVAIQQNMDVFGENQYEMSFAGVETNNVTALTVRKDLTLPYIIVGGIIFMIGLVQGSYWSHRRIWLQYNGSEVMVAGHTNKNYQTLKRDIQSVTDETEIEMPADQTAEKEEKELDEKIESTKE</sequence>
<accession>A0ABW0YRZ0</accession>
<evidence type="ECO:0000256" key="2">
    <source>
        <dbReference type="ARBA" id="ARBA00022692"/>
    </source>
</evidence>
<dbReference type="RefSeq" id="WP_385942731.1">
    <property type="nucleotide sequence ID" value="NZ_JBHSOZ010000010.1"/>
</dbReference>
<feature type="transmembrane region" description="Helical" evidence="7">
    <location>
        <begin position="126"/>
        <end position="148"/>
    </location>
</feature>
<proteinExistence type="predicted"/>
<comment type="subcellular location">
    <subcellularLocation>
        <location evidence="1">Membrane</location>
        <topology evidence="1">Multi-pass membrane protein</topology>
    </subcellularLocation>
</comment>
<keyword evidence="2 7" id="KW-0812">Transmembrane</keyword>
<dbReference type="Proteomes" id="UP001596142">
    <property type="component" value="Unassembled WGS sequence"/>
</dbReference>
<feature type="domain" description="ResB-like" evidence="8">
    <location>
        <begin position="67"/>
        <end position="431"/>
    </location>
</feature>
<evidence type="ECO:0000256" key="3">
    <source>
        <dbReference type="ARBA" id="ARBA00022748"/>
    </source>
</evidence>
<organism evidence="9 10">
    <name type="scientific">Thalassorhabdus alkalitolerans</name>
    <dbReference type="NCBI Taxonomy" id="2282697"/>
    <lineage>
        <taxon>Bacteria</taxon>
        <taxon>Bacillati</taxon>
        <taxon>Bacillota</taxon>
        <taxon>Bacilli</taxon>
        <taxon>Bacillales</taxon>
        <taxon>Bacillaceae</taxon>
        <taxon>Thalassorhabdus</taxon>
    </lineage>
</organism>
<feature type="domain" description="ResB-like" evidence="8">
    <location>
        <begin position="442"/>
        <end position="521"/>
    </location>
</feature>
<evidence type="ECO:0000256" key="1">
    <source>
        <dbReference type="ARBA" id="ARBA00004141"/>
    </source>
</evidence>